<dbReference type="PANTHER" id="PTHR16943">
    <property type="entry name" value="2-METHYLCITRATE DEHYDRATASE-RELATED"/>
    <property type="match status" value="1"/>
</dbReference>
<comment type="caution">
    <text evidence="4">The sequence shown here is derived from an EMBL/GenBank/DDBJ whole genome shotgun (WGS) entry which is preliminary data.</text>
</comment>
<dbReference type="Proteomes" id="UP001597478">
    <property type="component" value="Unassembled WGS sequence"/>
</dbReference>
<evidence type="ECO:0000313" key="4">
    <source>
        <dbReference type="EMBL" id="MFD2800646.1"/>
    </source>
</evidence>
<dbReference type="InterPro" id="IPR036148">
    <property type="entry name" value="MmgE/PrpD_sf"/>
</dbReference>
<protein>
    <submittedName>
        <fullName evidence="4">MmgE/PrpD family protein</fullName>
    </submittedName>
</protein>
<feature type="domain" description="MmgE/PrpD C-terminal" evidence="3">
    <location>
        <begin position="274"/>
        <end position="424"/>
    </location>
</feature>
<proteinExistence type="inferred from homology"/>
<dbReference type="InterPro" id="IPR042188">
    <property type="entry name" value="MmgE/PrpD_sf_2"/>
</dbReference>
<dbReference type="InterPro" id="IPR005656">
    <property type="entry name" value="MmgE_PrpD"/>
</dbReference>
<accession>A0ABW5WBM5</accession>
<sequence>MANAYSHQTTEAVAAFIAGTRSPQPGHETALSRAILDTVGSALAGMGTAPDRILRQWITSEGSTGRSTVWTSGQRVSAATAALCNGTSGHALDWDDVSPGSAMHPSTVLLPALLAVSEERGTSGSDLVRAHDVGAAVFRGLTQALPRAVHYGRGWHTTATVGRLAAVAAVAALVGLDERACGHALGLAGSLAAGSLANFGSMTKPLHAGLAARDAVMAVALAESGFTAGSRILEATGGFFDLYGDKDAARLATLAEDLVAWRSRWACDWAQKFYPACYATHRAIDAVLRIRRELGGRSPQAIRVVTEPGGLRPLIDRRPANGTEAKFNLAYVLGVALVYGKVTLAHFDDTALQDDAVARVAAVVSAREQDSPPVGEADYRDGFTVVEIDAGDGHTHRVRVDTTYGDAASPLSDADLAEKAAEGCRIAGFSAAQADGITTALQQIPHATVPGDLLDVLARPHRPQEATV</sequence>
<dbReference type="SUPFAM" id="SSF103378">
    <property type="entry name" value="2-methylcitrate dehydratase PrpD"/>
    <property type="match status" value="1"/>
</dbReference>
<evidence type="ECO:0000259" key="3">
    <source>
        <dbReference type="Pfam" id="PF19305"/>
    </source>
</evidence>
<dbReference type="Gene3D" id="3.30.1330.120">
    <property type="entry name" value="2-methylcitrate dehydratase PrpD"/>
    <property type="match status" value="1"/>
</dbReference>
<evidence type="ECO:0000259" key="2">
    <source>
        <dbReference type="Pfam" id="PF03972"/>
    </source>
</evidence>
<evidence type="ECO:0000313" key="5">
    <source>
        <dbReference type="Proteomes" id="UP001597478"/>
    </source>
</evidence>
<feature type="domain" description="MmgE/PrpD N-terminal" evidence="2">
    <location>
        <begin position="13"/>
        <end position="248"/>
    </location>
</feature>
<reference evidence="5" key="1">
    <citation type="journal article" date="2019" name="Int. J. Syst. Evol. Microbiol.">
        <title>The Global Catalogue of Microorganisms (GCM) 10K type strain sequencing project: providing services to taxonomists for standard genome sequencing and annotation.</title>
        <authorList>
            <consortium name="The Broad Institute Genomics Platform"/>
            <consortium name="The Broad Institute Genome Sequencing Center for Infectious Disease"/>
            <person name="Wu L."/>
            <person name="Ma J."/>
        </authorList>
    </citation>
    <scope>NUCLEOTIDE SEQUENCE [LARGE SCALE GENOMIC DNA]</scope>
    <source>
        <strain evidence="5">IBRC-M 10906</strain>
    </source>
</reference>
<dbReference type="Gene3D" id="1.10.4100.10">
    <property type="entry name" value="2-methylcitrate dehydratase PrpD"/>
    <property type="match status" value="1"/>
</dbReference>
<dbReference type="PANTHER" id="PTHR16943:SF8">
    <property type="entry name" value="2-METHYLCITRATE DEHYDRATASE"/>
    <property type="match status" value="1"/>
</dbReference>
<evidence type="ECO:0000256" key="1">
    <source>
        <dbReference type="ARBA" id="ARBA00006174"/>
    </source>
</evidence>
<name>A0ABW5WBM5_9PSEU</name>
<dbReference type="EMBL" id="JBHUOF010000019">
    <property type="protein sequence ID" value="MFD2800646.1"/>
    <property type="molecule type" value="Genomic_DNA"/>
</dbReference>
<dbReference type="RefSeq" id="WP_377392156.1">
    <property type="nucleotide sequence ID" value="NZ_JBHSAN010000028.1"/>
</dbReference>
<keyword evidence="5" id="KW-1185">Reference proteome</keyword>
<organism evidence="4 5">
    <name type="scientific">Prauserella oleivorans</name>
    <dbReference type="NCBI Taxonomy" id="1478153"/>
    <lineage>
        <taxon>Bacteria</taxon>
        <taxon>Bacillati</taxon>
        <taxon>Actinomycetota</taxon>
        <taxon>Actinomycetes</taxon>
        <taxon>Pseudonocardiales</taxon>
        <taxon>Pseudonocardiaceae</taxon>
        <taxon>Prauserella</taxon>
    </lineage>
</organism>
<dbReference type="InterPro" id="IPR045337">
    <property type="entry name" value="MmgE_PrpD_C"/>
</dbReference>
<dbReference type="InterPro" id="IPR045336">
    <property type="entry name" value="MmgE_PrpD_N"/>
</dbReference>
<dbReference type="Pfam" id="PF19305">
    <property type="entry name" value="MmgE_PrpD_C"/>
    <property type="match status" value="1"/>
</dbReference>
<comment type="similarity">
    <text evidence="1">Belongs to the PrpD family.</text>
</comment>
<dbReference type="InterPro" id="IPR042183">
    <property type="entry name" value="MmgE/PrpD_sf_1"/>
</dbReference>
<dbReference type="Pfam" id="PF03972">
    <property type="entry name" value="MmgE_PrpD_N"/>
    <property type="match status" value="1"/>
</dbReference>
<gene>
    <name evidence="4" type="ORF">ACFS2C_14725</name>
</gene>